<dbReference type="RefSeq" id="XP_007311041.1">
    <property type="nucleotide sequence ID" value="XM_007310979.1"/>
</dbReference>
<dbReference type="KEGG" id="shs:STEHIDRAFT_68985"/>
<dbReference type="Pfam" id="PF18758">
    <property type="entry name" value="KDZ"/>
    <property type="match status" value="1"/>
</dbReference>
<name>R7RWJ4_STEHR</name>
<sequence>LAEFLSNRQVFVDEMLRREGLAGQEEGAKCHGCGIESGELRCKDCTGSKLFCGGCMCRTHRAAPLHRIQRWNGSYFSRYSLREAGLMVQLGHDGDECPHAHEAITLTIIDTTGIHTVAVQFCDCANVGGSQRYVQMIRADWWPATFRLPRTGFTIRVLEFFHTLTLQSKTNGYDFYKSLVCISDGSGLTHFPTRYNEFMLVMRCFKVYRMLKRGARGHDPAGVERTGPGDLVVSCGACPHCGINAPLDITTIPPEKRWLFTSFWAIDANFKMKMKAHGYDDVPLADGWAYFVPSAPYRFVLENHIAEPELKACDSTFDAVDHANTPGSPRFSVNGGGAAVCGRHNLFQKNGVGDLERGERYINMGYILLNAIMMTCKGWHRLVLSYDIACRFSSNFAKRMKDFPLAFQIVVTDTEIIFLVPKFHLPAHGGSCHVKYAFNYHTGVGRTYGEGIEANWSETNFFALMTREMPWAARHEAIDDFLGGMNWGKTLSFGTQFLKSLRIAYAARIRHQKKFDKLKDTFNSDVVKNWDTMVVAWDADHSAPNPYEEPPAQEITVKECLRRLAEEEAAKATRGVFSPHETTASRFLAAGLELQEQQRVLKGKRCKTADEKLAMQTGRNTLTRRINSWFALQTLYMPVVSTLRKPPDTSVASDELYKPEDEKLWMPSELPKEQWGGLGYGLVEKETSLREAEADDALHQIRRHIRIKMTLVNFKGVHASGRSNVRSTRARTAITSISDKLNRWRARYNAAYGALRVLGDPEGSWVRRLKPLAHNDMRNPSGHDPDDSDAEDSRPAARRRRALGEGHREIPWIWTVLQPDRRDAAMPDKATDEEVVEGMRTVYTKGRARVLRWEEEIQLLREEMRRVLVFMLWKRDWWLERADLRADARVDIRSGLKAYAARQAAVFGGLALQFATLWRPALGSMGMQVEWPAELIDATSHIPIPLNNPNRTRAVDGDEEEEVVGGDQRAEGDDSEHDSEDLELPEEAVLPESDGGDDSDYA</sequence>
<evidence type="ECO:0000259" key="2">
    <source>
        <dbReference type="Pfam" id="PF18803"/>
    </source>
</evidence>
<dbReference type="AlphaFoldDB" id="R7RWJ4"/>
<dbReference type="GeneID" id="18806481"/>
<keyword evidence="4" id="KW-1185">Reference proteome</keyword>
<accession>R7RWJ4</accession>
<feature type="region of interest" description="Disordered" evidence="1">
    <location>
        <begin position="773"/>
        <end position="803"/>
    </location>
</feature>
<dbReference type="PANTHER" id="PTHR33096:SF1">
    <property type="entry name" value="CXC1-LIKE CYSTEINE CLUSTER ASSOCIATED WITH KDZ TRANSPOSASES DOMAIN-CONTAINING PROTEIN"/>
    <property type="match status" value="1"/>
</dbReference>
<feature type="region of interest" description="Disordered" evidence="1">
    <location>
        <begin position="946"/>
        <end position="1002"/>
    </location>
</feature>
<dbReference type="EMBL" id="JH687401">
    <property type="protein sequence ID" value="EIM79741.1"/>
    <property type="molecule type" value="Genomic_DNA"/>
</dbReference>
<dbReference type="Proteomes" id="UP000053927">
    <property type="component" value="Unassembled WGS sequence"/>
</dbReference>
<evidence type="ECO:0000313" key="4">
    <source>
        <dbReference type="Proteomes" id="UP000053927"/>
    </source>
</evidence>
<dbReference type="Pfam" id="PF18803">
    <property type="entry name" value="CxC2"/>
    <property type="match status" value="1"/>
</dbReference>
<feature type="compositionally biased region" description="Acidic residues" evidence="1">
    <location>
        <begin position="973"/>
        <end position="986"/>
    </location>
</feature>
<evidence type="ECO:0000256" key="1">
    <source>
        <dbReference type="SAM" id="MobiDB-lite"/>
    </source>
</evidence>
<feature type="domain" description="CxC2-like cysteine cluster KDZ transposase-associated" evidence="2">
    <location>
        <begin position="81"/>
        <end position="186"/>
    </location>
</feature>
<dbReference type="PANTHER" id="PTHR33096">
    <property type="entry name" value="CXC2 DOMAIN-CONTAINING PROTEIN"/>
    <property type="match status" value="1"/>
</dbReference>
<organism evidence="3 4">
    <name type="scientific">Stereum hirsutum (strain FP-91666)</name>
    <name type="common">White-rot fungus</name>
    <dbReference type="NCBI Taxonomy" id="721885"/>
    <lineage>
        <taxon>Eukaryota</taxon>
        <taxon>Fungi</taxon>
        <taxon>Dikarya</taxon>
        <taxon>Basidiomycota</taxon>
        <taxon>Agaricomycotina</taxon>
        <taxon>Agaricomycetes</taxon>
        <taxon>Russulales</taxon>
        <taxon>Stereaceae</taxon>
        <taxon>Stereum</taxon>
    </lineage>
</organism>
<evidence type="ECO:0000313" key="3">
    <source>
        <dbReference type="EMBL" id="EIM79741.1"/>
    </source>
</evidence>
<dbReference type="OMA" id="YSANEDY"/>
<dbReference type="OrthoDB" id="2804062at2759"/>
<reference evidence="4" key="1">
    <citation type="journal article" date="2012" name="Science">
        <title>The Paleozoic origin of enzymatic lignin decomposition reconstructed from 31 fungal genomes.</title>
        <authorList>
            <person name="Floudas D."/>
            <person name="Binder M."/>
            <person name="Riley R."/>
            <person name="Barry K."/>
            <person name="Blanchette R.A."/>
            <person name="Henrissat B."/>
            <person name="Martinez A.T."/>
            <person name="Otillar R."/>
            <person name="Spatafora J.W."/>
            <person name="Yadav J.S."/>
            <person name="Aerts A."/>
            <person name="Benoit I."/>
            <person name="Boyd A."/>
            <person name="Carlson A."/>
            <person name="Copeland A."/>
            <person name="Coutinho P.M."/>
            <person name="de Vries R.P."/>
            <person name="Ferreira P."/>
            <person name="Findley K."/>
            <person name="Foster B."/>
            <person name="Gaskell J."/>
            <person name="Glotzer D."/>
            <person name="Gorecki P."/>
            <person name="Heitman J."/>
            <person name="Hesse C."/>
            <person name="Hori C."/>
            <person name="Igarashi K."/>
            <person name="Jurgens J.A."/>
            <person name="Kallen N."/>
            <person name="Kersten P."/>
            <person name="Kohler A."/>
            <person name="Kuees U."/>
            <person name="Kumar T.K.A."/>
            <person name="Kuo A."/>
            <person name="LaButti K."/>
            <person name="Larrondo L.F."/>
            <person name="Lindquist E."/>
            <person name="Ling A."/>
            <person name="Lombard V."/>
            <person name="Lucas S."/>
            <person name="Lundell T."/>
            <person name="Martin R."/>
            <person name="McLaughlin D.J."/>
            <person name="Morgenstern I."/>
            <person name="Morin E."/>
            <person name="Murat C."/>
            <person name="Nagy L.G."/>
            <person name="Nolan M."/>
            <person name="Ohm R.A."/>
            <person name="Patyshakuliyeva A."/>
            <person name="Rokas A."/>
            <person name="Ruiz-Duenas F.J."/>
            <person name="Sabat G."/>
            <person name="Salamov A."/>
            <person name="Samejima M."/>
            <person name="Schmutz J."/>
            <person name="Slot J.C."/>
            <person name="St John F."/>
            <person name="Stenlid J."/>
            <person name="Sun H."/>
            <person name="Sun S."/>
            <person name="Syed K."/>
            <person name="Tsang A."/>
            <person name="Wiebenga A."/>
            <person name="Young D."/>
            <person name="Pisabarro A."/>
            <person name="Eastwood D.C."/>
            <person name="Martin F."/>
            <person name="Cullen D."/>
            <person name="Grigoriev I.V."/>
            <person name="Hibbett D.S."/>
        </authorList>
    </citation>
    <scope>NUCLEOTIDE SEQUENCE [LARGE SCALE GENOMIC DNA]</scope>
    <source>
        <strain evidence="4">FP-91666</strain>
    </source>
</reference>
<feature type="non-terminal residue" evidence="3">
    <location>
        <position position="1"/>
    </location>
</feature>
<feature type="compositionally biased region" description="Basic and acidic residues" evidence="1">
    <location>
        <begin position="773"/>
        <end position="795"/>
    </location>
</feature>
<dbReference type="InterPro" id="IPR040521">
    <property type="entry name" value="KDZ"/>
</dbReference>
<dbReference type="eggNOG" id="ENOG502SJXV">
    <property type="taxonomic scope" value="Eukaryota"/>
</dbReference>
<proteinExistence type="predicted"/>
<dbReference type="CDD" id="cd19757">
    <property type="entry name" value="Bbox1"/>
    <property type="match status" value="1"/>
</dbReference>
<dbReference type="InterPro" id="IPR041457">
    <property type="entry name" value="CxC2_KDZ-assoc"/>
</dbReference>
<protein>
    <recommendedName>
        <fullName evidence="2">CxC2-like cysteine cluster KDZ transposase-associated domain-containing protein</fullName>
    </recommendedName>
</protein>
<gene>
    <name evidence="3" type="ORF">STEHIDRAFT_68985</name>
</gene>